<protein>
    <submittedName>
        <fullName evidence="10">Monovalent cation/H+ antiporter subunit D family protein</fullName>
    </submittedName>
</protein>
<evidence type="ECO:0000256" key="8">
    <source>
        <dbReference type="SAM" id="Phobius"/>
    </source>
</evidence>
<feature type="transmembrane region" description="Helical" evidence="8">
    <location>
        <begin position="148"/>
        <end position="168"/>
    </location>
</feature>
<evidence type="ECO:0000259" key="9">
    <source>
        <dbReference type="Pfam" id="PF00361"/>
    </source>
</evidence>
<feature type="transmembrane region" description="Helical" evidence="8">
    <location>
        <begin position="425"/>
        <end position="445"/>
    </location>
</feature>
<evidence type="ECO:0000256" key="2">
    <source>
        <dbReference type="ARBA" id="ARBA00005346"/>
    </source>
</evidence>
<feature type="transmembrane region" description="Helical" evidence="8">
    <location>
        <begin position="250"/>
        <end position="275"/>
    </location>
</feature>
<evidence type="ECO:0000256" key="5">
    <source>
        <dbReference type="ARBA" id="ARBA00022989"/>
    </source>
</evidence>
<accession>A0ABW2IJ23</accession>
<name>A0ABW2IJ23_9PROT</name>
<dbReference type="Pfam" id="PF00361">
    <property type="entry name" value="Proton_antipo_M"/>
    <property type="match status" value="1"/>
</dbReference>
<dbReference type="EMBL" id="JBHTBR010000002">
    <property type="protein sequence ID" value="MFC7290921.1"/>
    <property type="molecule type" value="Genomic_DNA"/>
</dbReference>
<dbReference type="InterPro" id="IPR003918">
    <property type="entry name" value="NADH_UbQ_OxRdtase"/>
</dbReference>
<feature type="transmembrane region" description="Helical" evidence="8">
    <location>
        <begin position="295"/>
        <end position="318"/>
    </location>
</feature>
<evidence type="ECO:0000256" key="1">
    <source>
        <dbReference type="ARBA" id="ARBA00004651"/>
    </source>
</evidence>
<dbReference type="PANTHER" id="PTHR42703:SF1">
    <property type="entry name" value="NA(+)_H(+) ANTIPORTER SUBUNIT D1"/>
    <property type="match status" value="1"/>
</dbReference>
<dbReference type="InterPro" id="IPR050586">
    <property type="entry name" value="CPA3_Na-H_Antiporter_D"/>
</dbReference>
<feature type="transmembrane region" description="Helical" evidence="8">
    <location>
        <begin position="90"/>
        <end position="112"/>
    </location>
</feature>
<dbReference type="InterPro" id="IPR001750">
    <property type="entry name" value="ND/Mrp_TM"/>
</dbReference>
<reference evidence="11" key="1">
    <citation type="journal article" date="2019" name="Int. J. Syst. Evol. Microbiol.">
        <title>The Global Catalogue of Microorganisms (GCM) 10K type strain sequencing project: providing services to taxonomists for standard genome sequencing and annotation.</title>
        <authorList>
            <consortium name="The Broad Institute Genomics Platform"/>
            <consortium name="The Broad Institute Genome Sequencing Center for Infectious Disease"/>
            <person name="Wu L."/>
            <person name="Ma J."/>
        </authorList>
    </citation>
    <scope>NUCLEOTIDE SEQUENCE [LARGE SCALE GENOMIC DNA]</scope>
    <source>
        <strain evidence="11">CCUG 51308</strain>
    </source>
</reference>
<comment type="similarity">
    <text evidence="2">Belongs to the CPA3 antiporters (TC 2.A.63) subunit D family.</text>
</comment>
<feature type="transmembrane region" description="Helical" evidence="8">
    <location>
        <begin position="180"/>
        <end position="202"/>
    </location>
</feature>
<feature type="transmembrane region" description="Helical" evidence="8">
    <location>
        <begin position="42"/>
        <end position="61"/>
    </location>
</feature>
<dbReference type="PANTHER" id="PTHR42703">
    <property type="entry name" value="NADH DEHYDROGENASE"/>
    <property type="match status" value="1"/>
</dbReference>
<feature type="transmembrane region" description="Helical" evidence="8">
    <location>
        <begin position="388"/>
        <end position="413"/>
    </location>
</feature>
<keyword evidence="3" id="KW-1003">Cell membrane</keyword>
<feature type="transmembrane region" description="Helical" evidence="8">
    <location>
        <begin position="330"/>
        <end position="350"/>
    </location>
</feature>
<comment type="subcellular location">
    <subcellularLocation>
        <location evidence="1">Cell membrane</location>
        <topology evidence="1">Multi-pass membrane protein</topology>
    </subcellularLocation>
    <subcellularLocation>
        <location evidence="7">Membrane</location>
        <topology evidence="7">Multi-pass membrane protein</topology>
    </subcellularLocation>
</comment>
<evidence type="ECO:0000256" key="3">
    <source>
        <dbReference type="ARBA" id="ARBA00022475"/>
    </source>
</evidence>
<feature type="transmembrane region" description="Helical" evidence="8">
    <location>
        <begin position="356"/>
        <end position="376"/>
    </location>
</feature>
<keyword evidence="5 8" id="KW-1133">Transmembrane helix</keyword>
<feature type="domain" description="NADH:quinone oxidoreductase/Mrp antiporter transmembrane" evidence="9">
    <location>
        <begin position="144"/>
        <end position="438"/>
    </location>
</feature>
<dbReference type="PRINTS" id="PR01437">
    <property type="entry name" value="NUOXDRDTASE4"/>
</dbReference>
<feature type="transmembrane region" description="Helical" evidence="8">
    <location>
        <begin position="13"/>
        <end position="35"/>
    </location>
</feature>
<feature type="transmembrane region" description="Helical" evidence="8">
    <location>
        <begin position="466"/>
        <end position="486"/>
    </location>
</feature>
<feature type="transmembrane region" description="Helical" evidence="8">
    <location>
        <begin position="222"/>
        <end position="243"/>
    </location>
</feature>
<evidence type="ECO:0000313" key="10">
    <source>
        <dbReference type="EMBL" id="MFC7290921.1"/>
    </source>
</evidence>
<dbReference type="RefSeq" id="WP_382166125.1">
    <property type="nucleotide sequence ID" value="NZ_JBHTBR010000002.1"/>
</dbReference>
<organism evidence="10 11">
    <name type="scientific">Hirschia litorea</name>
    <dbReference type="NCBI Taxonomy" id="1199156"/>
    <lineage>
        <taxon>Bacteria</taxon>
        <taxon>Pseudomonadati</taxon>
        <taxon>Pseudomonadota</taxon>
        <taxon>Alphaproteobacteria</taxon>
        <taxon>Hyphomonadales</taxon>
        <taxon>Hyphomonadaceae</taxon>
        <taxon>Hirschia</taxon>
    </lineage>
</organism>
<evidence type="ECO:0000256" key="6">
    <source>
        <dbReference type="ARBA" id="ARBA00023136"/>
    </source>
</evidence>
<evidence type="ECO:0000256" key="7">
    <source>
        <dbReference type="RuleBase" id="RU000320"/>
    </source>
</evidence>
<evidence type="ECO:0000256" key="4">
    <source>
        <dbReference type="ARBA" id="ARBA00022692"/>
    </source>
</evidence>
<keyword evidence="4 7" id="KW-0812">Transmembrane</keyword>
<keyword evidence="6 8" id="KW-0472">Membrane</keyword>
<proteinExistence type="inferred from homology"/>
<gene>
    <name evidence="10" type="ORF">ACFQS8_04790</name>
</gene>
<comment type="caution">
    <text evidence="10">The sequence shown here is derived from an EMBL/GenBank/DDBJ whole genome shotgun (WGS) entry which is preliminary data.</text>
</comment>
<keyword evidence="11" id="KW-1185">Reference proteome</keyword>
<sequence>MTMFANLHLAPEAVAMNAPALLVVVPFLMATATVFAPNGRFAWIMALLTSAVTVWLSLVLASEVGRDGLLSYHMGGWAPPLGIEFRVDGLNTIVVVVIAFMALLSTLFAQPAVAGEIRAEKQPLFYTAFQICLAGLLGMSLTGDAFNLFVFLEISSISTYVLVALGANRDRRALTAAFNYLIMGTIGASFFVIGVGFLYSATGTLNMADMSTLLKPLHDSRAVQAGFAFIVVGLGLKAAMFPLHQWLPSAYAYAPSFVTVFLSATATKAALYALARFMFTVFDPSLDFVVAAFDFVLAPAACLAILFCSFQAIFQVDVRRVLAYSSVAQVGYILLGMATGTAMGLSAGMFHLANHALLKGALFMAIGAAALSANVWKVSHFRGAGKKAPLTFAGFTVAGLSLMGVPLTAGFLSKWRLIEAVMANGWWWAALVIGASSFLAFFYVGRILEVVFFKEADADGPEIKEAPFIALFAIWVLAGLNIFFGINPSVPLGLAEAGAQAVFGFDVGGVQ</sequence>
<dbReference type="Proteomes" id="UP001596492">
    <property type="component" value="Unassembled WGS sequence"/>
</dbReference>
<evidence type="ECO:0000313" key="11">
    <source>
        <dbReference type="Proteomes" id="UP001596492"/>
    </source>
</evidence>